<feature type="region of interest" description="Disordered" evidence="1">
    <location>
        <begin position="35"/>
        <end position="62"/>
    </location>
</feature>
<dbReference type="AlphaFoldDB" id="A0A1E7LM54"/>
<reference evidence="2 3" key="1">
    <citation type="journal article" date="2016" name="Front. Microbiol.">
        <title>Comparative Genomics Analysis of Streptomyces Species Reveals Their Adaptation to the Marine Environment and Their Diversity at the Genomic Level.</title>
        <authorList>
            <person name="Tian X."/>
            <person name="Zhang Z."/>
            <person name="Yang T."/>
            <person name="Chen M."/>
            <person name="Li J."/>
            <person name="Chen F."/>
            <person name="Yang J."/>
            <person name="Li W."/>
            <person name="Zhang B."/>
            <person name="Zhang Z."/>
            <person name="Wu J."/>
            <person name="Zhang C."/>
            <person name="Long L."/>
            <person name="Xiao J."/>
        </authorList>
    </citation>
    <scope>NUCLEOTIDE SEQUENCE [LARGE SCALE GENOMIC DNA]</scope>
    <source>
        <strain evidence="2 3">SCSIO M10372</strain>
    </source>
</reference>
<sequence length="121" mass="12751">MYLVDIRLESAARLSPADVRGLLSRAALPGDGVEHIYVQPSPQSGPAPLPSGPAPLPSGPAPPRDAALCLDAVLFLSHLTLTESERAADALLERCTTRGLRLRRLSAVPLTLLVELLALEG</sequence>
<accession>A0A1E7LM54</accession>
<dbReference type="EMBL" id="LJGZ01000100">
    <property type="protein sequence ID" value="OEV16993.1"/>
    <property type="molecule type" value="Genomic_DNA"/>
</dbReference>
<feature type="compositionally biased region" description="Pro residues" evidence="1">
    <location>
        <begin position="43"/>
        <end position="62"/>
    </location>
</feature>
<organism evidence="2 3">
    <name type="scientific">Streptomyces nanshensis</name>
    <dbReference type="NCBI Taxonomy" id="518642"/>
    <lineage>
        <taxon>Bacteria</taxon>
        <taxon>Bacillati</taxon>
        <taxon>Actinomycetota</taxon>
        <taxon>Actinomycetes</taxon>
        <taxon>Kitasatosporales</taxon>
        <taxon>Streptomycetaceae</taxon>
        <taxon>Streptomyces</taxon>
    </lineage>
</organism>
<evidence type="ECO:0000256" key="1">
    <source>
        <dbReference type="SAM" id="MobiDB-lite"/>
    </source>
</evidence>
<gene>
    <name evidence="2" type="ORF">AN221_30545</name>
</gene>
<evidence type="ECO:0000313" key="2">
    <source>
        <dbReference type="EMBL" id="OEV16993.1"/>
    </source>
</evidence>
<evidence type="ECO:0000313" key="3">
    <source>
        <dbReference type="Proteomes" id="UP000175971"/>
    </source>
</evidence>
<protein>
    <submittedName>
        <fullName evidence="2">Uncharacterized protein</fullName>
    </submittedName>
</protein>
<dbReference type="PATRIC" id="fig|518642.7.peg.7031"/>
<comment type="caution">
    <text evidence="2">The sequence shown here is derived from an EMBL/GenBank/DDBJ whole genome shotgun (WGS) entry which is preliminary data.</text>
</comment>
<dbReference type="Proteomes" id="UP000175971">
    <property type="component" value="Unassembled WGS sequence"/>
</dbReference>
<dbReference type="RefSeq" id="WP_070203564.1">
    <property type="nucleotide sequence ID" value="NZ_LJGZ01000100.1"/>
</dbReference>
<dbReference type="OrthoDB" id="4307299at2"/>
<keyword evidence="3" id="KW-1185">Reference proteome</keyword>
<proteinExistence type="predicted"/>
<name>A0A1E7LM54_9ACTN</name>